<feature type="compositionally biased region" description="Acidic residues" evidence="1">
    <location>
        <begin position="67"/>
        <end position="76"/>
    </location>
</feature>
<proteinExistence type="predicted"/>
<dbReference type="EMBL" id="OX365925">
    <property type="protein sequence ID" value="CAI4049987.1"/>
    <property type="molecule type" value="Genomic_DNA"/>
</dbReference>
<sequence>MSSFDVEEDSKIVEDSVDVACRALVTCEEAMSVEDREVKLGDIAEGVEEEKDVEALSSDDFPKSEYNEDDGDEDDERIDKDGVMTENEVVAESDCELSVCCPLDWPSIEDDIKVYVEDTEKDECTLPSEIVFEERYVGTEVLDAGGNEVKLPCWAINVEEGVGET</sequence>
<dbReference type="Proteomes" id="UP001162090">
    <property type="component" value="Chromosome 14"/>
</dbReference>
<feature type="region of interest" description="Disordered" evidence="1">
    <location>
        <begin position="43"/>
        <end position="78"/>
    </location>
</feature>
<reference evidence="2" key="1">
    <citation type="submission" date="2022-10" db="EMBL/GenBank/DDBJ databases">
        <authorList>
            <person name="Byrne P K."/>
        </authorList>
    </citation>
    <scope>NUCLEOTIDE SEQUENCE</scope>
    <source>
        <strain evidence="2">CBS7001</strain>
    </source>
</reference>
<protein>
    <submittedName>
        <fullName evidence="2">Uncharacterized protein</fullName>
    </submittedName>
</protein>
<accession>A0AA35J7K1</accession>
<evidence type="ECO:0000256" key="1">
    <source>
        <dbReference type="SAM" id="MobiDB-lite"/>
    </source>
</evidence>
<organism evidence="2 3">
    <name type="scientific">Saccharomyces uvarum</name>
    <name type="common">Yeast</name>
    <name type="synonym">Saccharomyces bayanus var. uvarum</name>
    <dbReference type="NCBI Taxonomy" id="230603"/>
    <lineage>
        <taxon>Eukaryota</taxon>
        <taxon>Fungi</taxon>
        <taxon>Dikarya</taxon>
        <taxon>Ascomycota</taxon>
        <taxon>Saccharomycotina</taxon>
        <taxon>Saccharomycetes</taxon>
        <taxon>Saccharomycetales</taxon>
        <taxon>Saccharomycetaceae</taxon>
        <taxon>Saccharomyces</taxon>
    </lineage>
</organism>
<evidence type="ECO:0000313" key="3">
    <source>
        <dbReference type="Proteomes" id="UP001162090"/>
    </source>
</evidence>
<name>A0AA35J7K1_SACUV</name>
<dbReference type="AlphaFoldDB" id="A0AA35J7K1"/>
<evidence type="ECO:0000313" key="2">
    <source>
        <dbReference type="EMBL" id="CAI4049987.1"/>
    </source>
</evidence>
<gene>
    <name evidence="2" type="primary">SUVC14G1490</name>
    <name evidence="2" type="ORF">SUVC_14G1490</name>
</gene>